<sequence>MSKISSDVRSLSEDQKQRSELARNRASTMMELVEEEEDEQPEEAPARRPLGHRREMLRYQSLRNHAHQAECPLDGDDGADKEDNIWRNFVSQCAATFLAVFAVIPSRNLQSSIHFSGQLGKISLVCMYAAYVLGCLLTPTILRLIRAKSLLLTSLFFHIVYSVSNVIPSGYTLLPASCLVGVCQPAFWAVQDGLLLHYGLRYSAASRMAPHKALRLFQMATIITIHSAQILGNLLSSGLISASAFRCSDGWGVSSNSVSSSRQFGPTLSNQSSALQPGSRGALDKQSIRQQEQASQTDKWTYTLPFIPIQTRRFSDPSPPVNFYQLLTLIYLCLSVVAMGSVLIFFESPDTALANQRRGGPASWRERLSEIRQAITNPRWLLGWFSAAYVGFAQGIIMCDITKLYGTDVLGCFIVGYMMVSFGTGNLIAVLAVEKLRPGSTHPLSLSAGFLINVGVLVLTSLWKPEVQEASALLLYTAFWGVADGALQAQSQAMATRYASDEKDTAMTIFRVCQGLGLIASFLISIFTQNLMISLYVAFTLHVVGFLGLMLISHDLAHRDRTPGGDEDASRDDENTCHSHDGAVEGWEAGDNNTEAVFDVAEGEAAVDL</sequence>
<dbReference type="InterPro" id="IPR036259">
    <property type="entry name" value="MFS_trans_sf"/>
</dbReference>
<accession>A0AAE0ZAE3</accession>
<feature type="compositionally biased region" description="Polar residues" evidence="6">
    <location>
        <begin position="264"/>
        <end position="276"/>
    </location>
</feature>
<name>A0AAE0ZAE3_9GAST</name>
<dbReference type="Pfam" id="PF05978">
    <property type="entry name" value="UNC-93"/>
    <property type="match status" value="1"/>
</dbReference>
<keyword evidence="3 7" id="KW-0812">Transmembrane</keyword>
<evidence type="ECO:0000256" key="6">
    <source>
        <dbReference type="SAM" id="MobiDB-lite"/>
    </source>
</evidence>
<evidence type="ECO:0000256" key="2">
    <source>
        <dbReference type="ARBA" id="ARBA00009172"/>
    </source>
</evidence>
<dbReference type="PANTHER" id="PTHR19444:SF13">
    <property type="entry name" value="PROTEIN UNC-93 HOMOLOG A"/>
    <property type="match status" value="1"/>
</dbReference>
<organism evidence="8 9">
    <name type="scientific">Elysia crispata</name>
    <name type="common">lettuce slug</name>
    <dbReference type="NCBI Taxonomy" id="231223"/>
    <lineage>
        <taxon>Eukaryota</taxon>
        <taxon>Metazoa</taxon>
        <taxon>Spiralia</taxon>
        <taxon>Lophotrochozoa</taxon>
        <taxon>Mollusca</taxon>
        <taxon>Gastropoda</taxon>
        <taxon>Heterobranchia</taxon>
        <taxon>Euthyneura</taxon>
        <taxon>Panpulmonata</taxon>
        <taxon>Sacoglossa</taxon>
        <taxon>Placobranchoidea</taxon>
        <taxon>Plakobranchidae</taxon>
        <taxon>Elysia</taxon>
    </lineage>
</organism>
<evidence type="ECO:0000256" key="7">
    <source>
        <dbReference type="SAM" id="Phobius"/>
    </source>
</evidence>
<feature type="transmembrane region" description="Helical" evidence="7">
    <location>
        <begin position="149"/>
        <end position="167"/>
    </location>
</feature>
<evidence type="ECO:0000313" key="8">
    <source>
        <dbReference type="EMBL" id="KAK3765818.1"/>
    </source>
</evidence>
<comment type="caution">
    <text evidence="8">The sequence shown here is derived from an EMBL/GenBank/DDBJ whole genome shotgun (WGS) entry which is preliminary data.</text>
</comment>
<feature type="transmembrane region" description="Helical" evidence="7">
    <location>
        <begin position="444"/>
        <end position="464"/>
    </location>
</feature>
<evidence type="ECO:0000313" key="9">
    <source>
        <dbReference type="Proteomes" id="UP001283361"/>
    </source>
</evidence>
<keyword evidence="4 7" id="KW-1133">Transmembrane helix</keyword>
<protein>
    <recommendedName>
        <fullName evidence="10">UNC93-like protein</fullName>
    </recommendedName>
</protein>
<evidence type="ECO:0000256" key="3">
    <source>
        <dbReference type="ARBA" id="ARBA00022692"/>
    </source>
</evidence>
<dbReference type="EMBL" id="JAWDGP010004277">
    <property type="protein sequence ID" value="KAK3765818.1"/>
    <property type="molecule type" value="Genomic_DNA"/>
</dbReference>
<feature type="region of interest" description="Disordered" evidence="6">
    <location>
        <begin position="1"/>
        <end position="51"/>
    </location>
</feature>
<feature type="region of interest" description="Disordered" evidence="6">
    <location>
        <begin position="264"/>
        <end position="296"/>
    </location>
</feature>
<feature type="transmembrane region" description="Helical" evidence="7">
    <location>
        <begin position="323"/>
        <end position="346"/>
    </location>
</feature>
<dbReference type="PANTHER" id="PTHR19444">
    <property type="entry name" value="UNC-93 RELATED"/>
    <property type="match status" value="1"/>
</dbReference>
<reference evidence="8" key="1">
    <citation type="journal article" date="2023" name="G3 (Bethesda)">
        <title>A reference genome for the long-term kleptoplast-retaining sea slug Elysia crispata morphotype clarki.</title>
        <authorList>
            <person name="Eastman K.E."/>
            <person name="Pendleton A.L."/>
            <person name="Shaikh M.A."/>
            <person name="Suttiyut T."/>
            <person name="Ogas R."/>
            <person name="Tomko P."/>
            <person name="Gavelis G."/>
            <person name="Widhalm J.R."/>
            <person name="Wisecaver J.H."/>
        </authorList>
    </citation>
    <scope>NUCLEOTIDE SEQUENCE</scope>
    <source>
        <strain evidence="8">ECLA1</strain>
    </source>
</reference>
<feature type="transmembrane region" description="Helical" evidence="7">
    <location>
        <begin position="508"/>
        <end position="527"/>
    </location>
</feature>
<feature type="transmembrane region" description="Helical" evidence="7">
    <location>
        <begin position="470"/>
        <end position="487"/>
    </location>
</feature>
<dbReference type="SUPFAM" id="SSF103473">
    <property type="entry name" value="MFS general substrate transporter"/>
    <property type="match status" value="1"/>
</dbReference>
<dbReference type="AlphaFoldDB" id="A0AAE0ZAE3"/>
<evidence type="ECO:0000256" key="5">
    <source>
        <dbReference type="ARBA" id="ARBA00023136"/>
    </source>
</evidence>
<dbReference type="InterPro" id="IPR010291">
    <property type="entry name" value="Ion_channel_UNC-93"/>
</dbReference>
<feature type="transmembrane region" description="Helical" evidence="7">
    <location>
        <begin position="89"/>
        <end position="106"/>
    </location>
</feature>
<keyword evidence="5 7" id="KW-0472">Membrane</keyword>
<keyword evidence="9" id="KW-1185">Reference proteome</keyword>
<proteinExistence type="inferred from homology"/>
<feature type="compositionally biased region" description="Acidic residues" evidence="6">
    <location>
        <begin position="32"/>
        <end position="42"/>
    </location>
</feature>
<dbReference type="GO" id="GO:0016020">
    <property type="term" value="C:membrane"/>
    <property type="evidence" value="ECO:0007669"/>
    <property type="project" value="UniProtKB-SubCell"/>
</dbReference>
<gene>
    <name evidence="8" type="ORF">RRG08_026288</name>
</gene>
<dbReference type="Proteomes" id="UP001283361">
    <property type="component" value="Unassembled WGS sequence"/>
</dbReference>
<evidence type="ECO:0000256" key="1">
    <source>
        <dbReference type="ARBA" id="ARBA00004141"/>
    </source>
</evidence>
<feature type="transmembrane region" description="Helical" evidence="7">
    <location>
        <begin position="380"/>
        <end position="397"/>
    </location>
</feature>
<feature type="transmembrane region" description="Helical" evidence="7">
    <location>
        <begin position="409"/>
        <end position="432"/>
    </location>
</feature>
<dbReference type="InterPro" id="IPR051951">
    <property type="entry name" value="UNC-93_regulatory"/>
</dbReference>
<comment type="subcellular location">
    <subcellularLocation>
        <location evidence="1">Membrane</location>
        <topology evidence="1">Multi-pass membrane protein</topology>
    </subcellularLocation>
</comment>
<comment type="similarity">
    <text evidence="2">Belongs to the unc-93 family.</text>
</comment>
<feature type="transmembrane region" description="Helical" evidence="7">
    <location>
        <begin position="533"/>
        <end position="552"/>
    </location>
</feature>
<feature type="compositionally biased region" description="Basic and acidic residues" evidence="6">
    <location>
        <begin position="10"/>
        <end position="23"/>
    </location>
</feature>
<evidence type="ECO:0000256" key="4">
    <source>
        <dbReference type="ARBA" id="ARBA00022989"/>
    </source>
</evidence>
<evidence type="ECO:0008006" key="10">
    <source>
        <dbReference type="Google" id="ProtNLM"/>
    </source>
</evidence>
<feature type="transmembrane region" description="Helical" evidence="7">
    <location>
        <begin position="118"/>
        <end position="137"/>
    </location>
</feature>